<dbReference type="GO" id="GO:0030313">
    <property type="term" value="C:cell envelope"/>
    <property type="evidence" value="ECO:0007669"/>
    <property type="project" value="UniProtKB-SubCell"/>
</dbReference>
<reference evidence="13" key="1">
    <citation type="submission" date="2016-10" db="EMBL/GenBank/DDBJ databases">
        <authorList>
            <person name="Varghese N."/>
            <person name="Submissions S."/>
        </authorList>
    </citation>
    <scope>NUCLEOTIDE SEQUENCE [LARGE SCALE GENOMIC DNA]</scope>
    <source>
        <strain evidence="13">BL9</strain>
    </source>
</reference>
<dbReference type="STRING" id="582692.SAMN05720606_103240"/>
<evidence type="ECO:0000256" key="3">
    <source>
        <dbReference type="ARBA" id="ARBA00004196"/>
    </source>
</evidence>
<comment type="cofactor">
    <cofactor evidence="2">
        <name>[4Fe-4S] cluster</name>
        <dbReference type="ChEBI" id="CHEBI:49883"/>
    </cofactor>
</comment>
<dbReference type="Pfam" id="PF13247">
    <property type="entry name" value="Fer4_11"/>
    <property type="match status" value="1"/>
</dbReference>
<evidence type="ECO:0000256" key="6">
    <source>
        <dbReference type="ARBA" id="ARBA00022723"/>
    </source>
</evidence>
<dbReference type="Gene3D" id="3.30.70.20">
    <property type="match status" value="3"/>
</dbReference>
<feature type="domain" description="4Fe-4S ferredoxin-type" evidence="11">
    <location>
        <begin position="205"/>
        <end position="234"/>
    </location>
</feature>
<dbReference type="GO" id="GO:0008940">
    <property type="term" value="F:nitrate reductase activity"/>
    <property type="evidence" value="ECO:0007669"/>
    <property type="project" value="InterPro"/>
</dbReference>
<comment type="subcellular location">
    <subcellularLocation>
        <location evidence="3">Cell envelope</location>
    </subcellularLocation>
</comment>
<organism evidence="12 13">
    <name type="scientific">Paenibacillus polysaccharolyticus</name>
    <dbReference type="NCBI Taxonomy" id="582692"/>
    <lineage>
        <taxon>Bacteria</taxon>
        <taxon>Bacillati</taxon>
        <taxon>Bacillota</taxon>
        <taxon>Bacilli</taxon>
        <taxon>Bacillales</taxon>
        <taxon>Paenibacillaceae</taxon>
        <taxon>Paenibacillus</taxon>
    </lineage>
</organism>
<proteinExistence type="predicted"/>
<dbReference type="InterPro" id="IPR006547">
    <property type="entry name" value="NO3_Rdtase_bsu"/>
</dbReference>
<name>A0A1G5EC05_9BACL</name>
<dbReference type="PANTHER" id="PTHR43518:SF1">
    <property type="entry name" value="RESPIRATORY NITRATE REDUCTASE 1 BETA CHAIN"/>
    <property type="match status" value="1"/>
</dbReference>
<dbReference type="GO" id="GO:0009325">
    <property type="term" value="C:nitrate reductase complex"/>
    <property type="evidence" value="ECO:0007669"/>
    <property type="project" value="InterPro"/>
</dbReference>
<dbReference type="FunFam" id="3.30.70.20:FF:000010">
    <property type="entry name" value="Respiratory nitrate reductase beta subunit"/>
    <property type="match status" value="1"/>
</dbReference>
<evidence type="ECO:0000256" key="1">
    <source>
        <dbReference type="ARBA" id="ARBA00001927"/>
    </source>
</evidence>
<keyword evidence="9" id="KW-0408">Iron</keyword>
<evidence type="ECO:0000256" key="10">
    <source>
        <dbReference type="ARBA" id="ARBA00023014"/>
    </source>
</evidence>
<dbReference type="GO" id="GO:0051539">
    <property type="term" value="F:4 iron, 4 sulfur cluster binding"/>
    <property type="evidence" value="ECO:0007669"/>
    <property type="project" value="UniProtKB-KW"/>
</dbReference>
<dbReference type="PROSITE" id="PS51379">
    <property type="entry name" value="4FE4S_FER_2"/>
    <property type="match status" value="3"/>
</dbReference>
<dbReference type="InterPro" id="IPR038262">
    <property type="entry name" value="Nitr_red_bet_C_sf"/>
</dbReference>
<evidence type="ECO:0000256" key="8">
    <source>
        <dbReference type="ARBA" id="ARBA00022982"/>
    </source>
</evidence>
<keyword evidence="6" id="KW-0479">Metal-binding</keyword>
<evidence type="ECO:0000313" key="12">
    <source>
        <dbReference type="EMBL" id="SCY24543.1"/>
    </source>
</evidence>
<keyword evidence="7" id="KW-0677">Repeat</keyword>
<keyword evidence="10" id="KW-0411">Iron-sulfur</keyword>
<dbReference type="SUPFAM" id="SSF54862">
    <property type="entry name" value="4Fe-4S ferredoxins"/>
    <property type="match status" value="1"/>
</dbReference>
<evidence type="ECO:0000256" key="9">
    <source>
        <dbReference type="ARBA" id="ARBA00023004"/>
    </source>
</evidence>
<dbReference type="PANTHER" id="PTHR43518">
    <property type="entry name" value="NITRATE REDUCTASE BETA SUBUNIT"/>
    <property type="match status" value="1"/>
</dbReference>
<gene>
    <name evidence="12" type="ORF">SAMN05720606_103240</name>
</gene>
<dbReference type="RefSeq" id="WP_090917004.1">
    <property type="nucleotide sequence ID" value="NZ_FMVM01000003.1"/>
</dbReference>
<comment type="cofactor">
    <cofactor evidence="1">
        <name>[3Fe-4S] cluster</name>
        <dbReference type="ChEBI" id="CHEBI:21137"/>
    </cofactor>
</comment>
<dbReference type="AlphaFoldDB" id="A0A1G5EC05"/>
<dbReference type="InterPro" id="IPR017896">
    <property type="entry name" value="4Fe4S_Fe-S-bd"/>
</dbReference>
<evidence type="ECO:0000256" key="4">
    <source>
        <dbReference type="ARBA" id="ARBA00022448"/>
    </source>
</evidence>
<dbReference type="CDD" id="cd10557">
    <property type="entry name" value="NarH_beta-like"/>
    <property type="match status" value="1"/>
</dbReference>
<evidence type="ECO:0000313" key="13">
    <source>
        <dbReference type="Proteomes" id="UP000198538"/>
    </source>
</evidence>
<keyword evidence="8" id="KW-0249">Electron transport</keyword>
<dbReference type="GO" id="GO:0009061">
    <property type="term" value="P:anaerobic respiration"/>
    <property type="evidence" value="ECO:0007669"/>
    <property type="project" value="TreeGrafter"/>
</dbReference>
<evidence type="ECO:0000256" key="7">
    <source>
        <dbReference type="ARBA" id="ARBA00022737"/>
    </source>
</evidence>
<dbReference type="FunFam" id="3.30.70.20:FF:000008">
    <property type="entry name" value="Respiratory nitrate reductase beta subunit"/>
    <property type="match status" value="1"/>
</dbReference>
<feature type="domain" description="4Fe-4S ferredoxin-type" evidence="11">
    <location>
        <begin position="172"/>
        <end position="203"/>
    </location>
</feature>
<dbReference type="GO" id="GO:0042126">
    <property type="term" value="P:nitrate metabolic process"/>
    <property type="evidence" value="ECO:0007669"/>
    <property type="project" value="InterPro"/>
</dbReference>
<dbReference type="EMBL" id="FMVM01000003">
    <property type="protein sequence ID" value="SCY24543.1"/>
    <property type="molecule type" value="Genomic_DNA"/>
</dbReference>
<protein>
    <submittedName>
        <fullName evidence="12">Respiratory nitrate reductase beta subunit</fullName>
    </submittedName>
</protein>
<sequence>MKIKAQVSMVMNLDKCIGCHTCSVTCKNTWTNRPGAEYMYFNNVETKPGVGYPKQWEDQERYRGGWEMKNGKLELKSGTRARRLLNIFHNPDQPTIDDYYEPWTYDYEKLTNSPEKKHQPVARPKSQITGEYMNLEWGPNWEDDLAGAHITGMEDPNMKGVEESIKMDFEQVFMMYLPRICEHCLNPSCVSSCPSGAMYKREEDGIVLVDQNACRAWRFCVSSCPYKKVYFNWQTNKAEKCTLCFPRIEAGLPTICSETCVGRIRYIGLMLYDADRIEAAASVENEKDLYESQMDVFLDPNDPEVIREARAAGIPEDWIIAAQQSPIYKMVIDWKIALPLHPEYRTMPMVWYIPPLSPITNRVEGQGSSLEANDIFPAIDNMRIPVEYLANLLTAGDTGRIREVLRKMAVMRIHMRNQQTGKTSESDLLDMVGMSAQEVEDMYRLLAIAKYDDRFVIPPAHREEVADLFSEQGSCGLDFAGGPGSCGVFS</sequence>
<accession>A0A1G5EC05</accession>
<dbReference type="InterPro" id="IPR029263">
    <property type="entry name" value="Nitr_red_bet_C"/>
</dbReference>
<dbReference type="GO" id="GO:0016020">
    <property type="term" value="C:membrane"/>
    <property type="evidence" value="ECO:0007669"/>
    <property type="project" value="TreeGrafter"/>
</dbReference>
<evidence type="ECO:0000256" key="5">
    <source>
        <dbReference type="ARBA" id="ARBA00022485"/>
    </source>
</evidence>
<dbReference type="GO" id="GO:0009055">
    <property type="term" value="F:electron transfer activity"/>
    <property type="evidence" value="ECO:0007669"/>
    <property type="project" value="TreeGrafter"/>
</dbReference>
<evidence type="ECO:0000259" key="11">
    <source>
        <dbReference type="PROSITE" id="PS51379"/>
    </source>
</evidence>
<evidence type="ECO:0000256" key="2">
    <source>
        <dbReference type="ARBA" id="ARBA00001966"/>
    </source>
</evidence>
<dbReference type="Gene3D" id="1.10.3650.10">
    <property type="entry name" value="nitrate reductase domain like"/>
    <property type="match status" value="1"/>
</dbReference>
<keyword evidence="5" id="KW-0004">4Fe-4S</keyword>
<dbReference type="Proteomes" id="UP000198538">
    <property type="component" value="Unassembled WGS sequence"/>
</dbReference>
<feature type="domain" description="4Fe-4S ferredoxin-type" evidence="11">
    <location>
        <begin position="7"/>
        <end position="36"/>
    </location>
</feature>
<keyword evidence="4" id="KW-0813">Transport</keyword>
<keyword evidence="13" id="KW-1185">Reference proteome</keyword>
<dbReference type="GO" id="GO:0046872">
    <property type="term" value="F:metal ion binding"/>
    <property type="evidence" value="ECO:0007669"/>
    <property type="project" value="UniProtKB-KW"/>
</dbReference>
<dbReference type="NCBIfam" id="TIGR01660">
    <property type="entry name" value="narH"/>
    <property type="match status" value="1"/>
</dbReference>
<dbReference type="Pfam" id="PF14711">
    <property type="entry name" value="Nitr_red_bet_C"/>
    <property type="match status" value="1"/>
</dbReference>